<dbReference type="SMART" id="SM00408">
    <property type="entry name" value="IGc2"/>
    <property type="match status" value="2"/>
</dbReference>
<protein>
    <recommendedName>
        <fullName evidence="10">Ig-like domain-containing protein</fullName>
    </recommendedName>
</protein>
<proteinExistence type="predicted"/>
<sequence>MAGDFPMNITWLFNDLPIPYSLDVTTSTMNRRVSLLAIESVAAHHVGNYTCVGKNDAGNASHTSALFVNVPPRISPFTFGEESYEAGQSVSIQCSVFAGDLPINISWLFNGHPLPYSQDVSASTINLPPKLSPFTFGDESYEAGQSVSVQCSVISGDLPVNITWLFNNEPIPPLSDIVTSTMNKRISVLAIESVGARHVGNYTCFSINNAGNSSYTSALFVNGYNPFSVLFILELSELETHFFLLLLDTVFS</sequence>
<keyword evidence="4" id="KW-0677">Repeat</keyword>
<dbReference type="GO" id="GO:0030424">
    <property type="term" value="C:axon"/>
    <property type="evidence" value="ECO:0007669"/>
    <property type="project" value="TreeGrafter"/>
</dbReference>
<keyword evidence="12" id="KW-1185">Reference proteome</keyword>
<dbReference type="FunFam" id="2.60.40.10:FF:000017">
    <property type="entry name" value="Down syndrome cell adhesion molecule b"/>
    <property type="match status" value="1"/>
</dbReference>
<evidence type="ECO:0000256" key="3">
    <source>
        <dbReference type="ARBA" id="ARBA00022729"/>
    </source>
</evidence>
<keyword evidence="9" id="KW-0393">Immunoglobulin domain</keyword>
<dbReference type="SMART" id="SM00409">
    <property type="entry name" value="IG"/>
    <property type="match status" value="1"/>
</dbReference>
<dbReference type="GO" id="GO:0007156">
    <property type="term" value="P:homophilic cell adhesion via plasma membrane adhesion molecules"/>
    <property type="evidence" value="ECO:0007669"/>
    <property type="project" value="TreeGrafter"/>
</dbReference>
<organism evidence="11 12">
    <name type="scientific">Bemisia tabaci</name>
    <name type="common">Sweetpotato whitefly</name>
    <name type="synonym">Aleurodes tabaci</name>
    <dbReference type="NCBI Taxonomy" id="7038"/>
    <lineage>
        <taxon>Eukaryota</taxon>
        <taxon>Metazoa</taxon>
        <taxon>Ecdysozoa</taxon>
        <taxon>Arthropoda</taxon>
        <taxon>Hexapoda</taxon>
        <taxon>Insecta</taxon>
        <taxon>Pterygota</taxon>
        <taxon>Neoptera</taxon>
        <taxon>Paraneoptera</taxon>
        <taxon>Hemiptera</taxon>
        <taxon>Sternorrhyncha</taxon>
        <taxon>Aleyrodoidea</taxon>
        <taxon>Aleyrodidae</taxon>
        <taxon>Aleyrodinae</taxon>
        <taxon>Bemisia</taxon>
    </lineage>
</organism>
<evidence type="ECO:0000256" key="6">
    <source>
        <dbReference type="ARBA" id="ARBA00022989"/>
    </source>
</evidence>
<evidence type="ECO:0000256" key="5">
    <source>
        <dbReference type="ARBA" id="ARBA00022889"/>
    </source>
</evidence>
<dbReference type="PANTHER" id="PTHR10075:SF101">
    <property type="entry name" value="ZWEI IG DOMAIN PROTEIN ZIG-3"/>
    <property type="match status" value="1"/>
</dbReference>
<dbReference type="InterPro" id="IPR036179">
    <property type="entry name" value="Ig-like_dom_sf"/>
</dbReference>
<keyword evidence="5" id="KW-0130">Cell adhesion</keyword>
<keyword evidence="7" id="KW-0472">Membrane</keyword>
<dbReference type="GO" id="GO:0070593">
    <property type="term" value="P:dendrite self-avoidance"/>
    <property type="evidence" value="ECO:0007669"/>
    <property type="project" value="TreeGrafter"/>
</dbReference>
<dbReference type="SUPFAM" id="SSF48726">
    <property type="entry name" value="Immunoglobulin"/>
    <property type="match status" value="2"/>
</dbReference>
<dbReference type="GO" id="GO:0005886">
    <property type="term" value="C:plasma membrane"/>
    <property type="evidence" value="ECO:0007669"/>
    <property type="project" value="TreeGrafter"/>
</dbReference>
<evidence type="ECO:0000313" key="12">
    <source>
        <dbReference type="Proteomes" id="UP001152759"/>
    </source>
</evidence>
<dbReference type="EMBL" id="OU963864">
    <property type="protein sequence ID" value="CAH0387701.1"/>
    <property type="molecule type" value="Genomic_DNA"/>
</dbReference>
<accession>A0A9P0AB98</accession>
<dbReference type="PANTHER" id="PTHR10075">
    <property type="entry name" value="BASIGIN RELATED"/>
    <property type="match status" value="1"/>
</dbReference>
<dbReference type="InterPro" id="IPR007110">
    <property type="entry name" value="Ig-like_dom"/>
</dbReference>
<evidence type="ECO:0000256" key="9">
    <source>
        <dbReference type="ARBA" id="ARBA00023319"/>
    </source>
</evidence>
<dbReference type="Gene3D" id="2.60.40.10">
    <property type="entry name" value="Immunoglobulins"/>
    <property type="match status" value="3"/>
</dbReference>
<name>A0A9P0AB98_BEMTA</name>
<dbReference type="Pfam" id="PF07679">
    <property type="entry name" value="I-set"/>
    <property type="match status" value="1"/>
</dbReference>
<evidence type="ECO:0000256" key="4">
    <source>
        <dbReference type="ARBA" id="ARBA00022737"/>
    </source>
</evidence>
<keyword evidence="6" id="KW-1133">Transmembrane helix</keyword>
<keyword evidence="8" id="KW-1015">Disulfide bond</keyword>
<evidence type="ECO:0000313" key="11">
    <source>
        <dbReference type="EMBL" id="CAH0387701.1"/>
    </source>
</evidence>
<evidence type="ECO:0000256" key="1">
    <source>
        <dbReference type="ARBA" id="ARBA00004167"/>
    </source>
</evidence>
<reference evidence="11" key="1">
    <citation type="submission" date="2021-12" db="EMBL/GenBank/DDBJ databases">
        <authorList>
            <person name="King R."/>
        </authorList>
    </citation>
    <scope>NUCLEOTIDE SEQUENCE</scope>
</reference>
<evidence type="ECO:0000259" key="10">
    <source>
        <dbReference type="PROSITE" id="PS50835"/>
    </source>
</evidence>
<keyword evidence="2" id="KW-0812">Transmembrane</keyword>
<dbReference type="Pfam" id="PF13927">
    <property type="entry name" value="Ig_3"/>
    <property type="match status" value="1"/>
</dbReference>
<feature type="domain" description="Ig-like" evidence="10">
    <location>
        <begin position="129"/>
        <end position="220"/>
    </location>
</feature>
<dbReference type="GO" id="GO:0098632">
    <property type="term" value="F:cell-cell adhesion mediator activity"/>
    <property type="evidence" value="ECO:0007669"/>
    <property type="project" value="TreeGrafter"/>
</dbReference>
<feature type="domain" description="Ig-like" evidence="10">
    <location>
        <begin position="1"/>
        <end position="67"/>
    </location>
</feature>
<comment type="subcellular location">
    <subcellularLocation>
        <location evidence="1">Membrane</location>
        <topology evidence="1">Single-pass membrane protein</topology>
    </subcellularLocation>
</comment>
<feature type="domain" description="Ig-like" evidence="10">
    <location>
        <begin position="72"/>
        <end position="111"/>
    </location>
</feature>
<dbReference type="AlphaFoldDB" id="A0A9P0AB98"/>
<dbReference type="InterPro" id="IPR003598">
    <property type="entry name" value="Ig_sub2"/>
</dbReference>
<gene>
    <name evidence="11" type="ORF">BEMITA_LOCUS6681</name>
</gene>
<evidence type="ECO:0000256" key="2">
    <source>
        <dbReference type="ARBA" id="ARBA00022692"/>
    </source>
</evidence>
<dbReference type="PROSITE" id="PS50835">
    <property type="entry name" value="IG_LIKE"/>
    <property type="match status" value="3"/>
</dbReference>
<evidence type="ECO:0000256" key="8">
    <source>
        <dbReference type="ARBA" id="ARBA00023157"/>
    </source>
</evidence>
<dbReference type="GO" id="GO:0007411">
    <property type="term" value="P:axon guidance"/>
    <property type="evidence" value="ECO:0007669"/>
    <property type="project" value="TreeGrafter"/>
</dbReference>
<dbReference type="InterPro" id="IPR013783">
    <property type="entry name" value="Ig-like_fold"/>
</dbReference>
<dbReference type="Proteomes" id="UP001152759">
    <property type="component" value="Chromosome 3"/>
</dbReference>
<keyword evidence="3" id="KW-0732">Signal</keyword>
<evidence type="ECO:0000256" key="7">
    <source>
        <dbReference type="ARBA" id="ARBA00023136"/>
    </source>
</evidence>
<dbReference type="InterPro" id="IPR013098">
    <property type="entry name" value="Ig_I-set"/>
</dbReference>
<dbReference type="InterPro" id="IPR003599">
    <property type="entry name" value="Ig_sub"/>
</dbReference>